<evidence type="ECO:0000256" key="6">
    <source>
        <dbReference type="ARBA" id="ARBA00012487"/>
    </source>
</evidence>
<dbReference type="PANTHER" id="PTHR46382:SF1">
    <property type="entry name" value="PHOSPHATIDATE CYTIDYLYLTRANSFERASE"/>
    <property type="match status" value="1"/>
</dbReference>
<evidence type="ECO:0000313" key="20">
    <source>
        <dbReference type="EMBL" id="TGG87969.1"/>
    </source>
</evidence>
<feature type="transmembrane region" description="Helical" evidence="19">
    <location>
        <begin position="190"/>
        <end position="208"/>
    </location>
</feature>
<keyword evidence="10 18" id="KW-0808">Transferase</keyword>
<dbReference type="EC" id="2.7.7.41" evidence="6 18"/>
<evidence type="ECO:0000256" key="15">
    <source>
        <dbReference type="ARBA" id="ARBA00023136"/>
    </source>
</evidence>
<dbReference type="PROSITE" id="PS01315">
    <property type="entry name" value="CDS"/>
    <property type="match status" value="1"/>
</dbReference>
<gene>
    <name evidence="20" type="ORF">E4650_06400</name>
</gene>
<dbReference type="InterPro" id="IPR000374">
    <property type="entry name" value="PC_trans"/>
</dbReference>
<evidence type="ECO:0000256" key="12">
    <source>
        <dbReference type="ARBA" id="ARBA00022695"/>
    </source>
</evidence>
<accession>A0A4Z0W0E3</accession>
<evidence type="ECO:0000256" key="2">
    <source>
        <dbReference type="ARBA" id="ARBA00004651"/>
    </source>
</evidence>
<evidence type="ECO:0000256" key="16">
    <source>
        <dbReference type="ARBA" id="ARBA00023209"/>
    </source>
</evidence>
<dbReference type="EMBL" id="SRME01000003">
    <property type="protein sequence ID" value="TGG87969.1"/>
    <property type="molecule type" value="Genomic_DNA"/>
</dbReference>
<dbReference type="AlphaFoldDB" id="A0A4Z0W0E3"/>
<dbReference type="PANTHER" id="PTHR46382">
    <property type="entry name" value="PHOSPHATIDATE CYTIDYLYLTRANSFERASE"/>
    <property type="match status" value="1"/>
</dbReference>
<keyword evidence="12 18" id="KW-0548">Nucleotidyltransferase</keyword>
<evidence type="ECO:0000256" key="13">
    <source>
        <dbReference type="ARBA" id="ARBA00022989"/>
    </source>
</evidence>
<sequence>MNLGINNKNLFFRVLSGVVLVPVVVFSFILYPTLIGLVTTIVMLASWEFIEISSLELKNKKIFKMMLTVVVGASALLYGFAIEAEYQGILPFEAEIVFYLAFFFYSWLVILKIKDVRMAKKLISAGAISILYISFFLSNFYLININYGYTMGILALVSVFMYDSFAYFAGLSFGKHKISPNFSPKKSWEGLIGGALGTYLFIIVYEFIRGLLGYENIIGPKKAILFALMVASFDTVGDLTESIFKRHYHVKDSGSILPGHGGILDRIDGILIVTPAWYFLLRIFWI</sequence>
<reference evidence="20 21" key="1">
    <citation type="submission" date="2019-04" db="EMBL/GenBank/DDBJ databases">
        <title>Draft genome sequence data and analysis of a Fermenting Bacterium, Geotoga petraea strain HO-Geo1, isolated from heavy-oil petroleum reservoir in Russia.</title>
        <authorList>
            <person name="Grouzdev D.S."/>
            <person name="Semenova E.M."/>
            <person name="Sokolova D.S."/>
            <person name="Tourova T.P."/>
            <person name="Poltaraus A.B."/>
            <person name="Nazina T.N."/>
        </authorList>
    </citation>
    <scope>NUCLEOTIDE SEQUENCE [LARGE SCALE GENOMIC DNA]</scope>
    <source>
        <strain evidence="20 21">HO-Geo1</strain>
    </source>
</reference>
<evidence type="ECO:0000313" key="21">
    <source>
        <dbReference type="Proteomes" id="UP000297288"/>
    </source>
</evidence>
<dbReference type="GO" id="GO:0016024">
    <property type="term" value="P:CDP-diacylglycerol biosynthetic process"/>
    <property type="evidence" value="ECO:0007669"/>
    <property type="project" value="UniProtKB-UniPathway"/>
</dbReference>
<feature type="transmembrane region" description="Helical" evidence="19">
    <location>
        <begin position="149"/>
        <end position="169"/>
    </location>
</feature>
<evidence type="ECO:0000256" key="5">
    <source>
        <dbReference type="ARBA" id="ARBA00010185"/>
    </source>
</evidence>
<keyword evidence="11 18" id="KW-0812">Transmembrane</keyword>
<evidence type="ECO:0000256" key="11">
    <source>
        <dbReference type="ARBA" id="ARBA00022692"/>
    </source>
</evidence>
<organism evidence="20 21">
    <name type="scientific">Geotoga petraea</name>
    <dbReference type="NCBI Taxonomy" id="28234"/>
    <lineage>
        <taxon>Bacteria</taxon>
        <taxon>Thermotogati</taxon>
        <taxon>Thermotogota</taxon>
        <taxon>Thermotogae</taxon>
        <taxon>Petrotogales</taxon>
        <taxon>Petrotogaceae</taxon>
        <taxon>Geotoga</taxon>
    </lineage>
</organism>
<feature type="transmembrane region" description="Helical" evidence="19">
    <location>
        <begin position="88"/>
        <end position="110"/>
    </location>
</feature>
<evidence type="ECO:0000256" key="3">
    <source>
        <dbReference type="ARBA" id="ARBA00005119"/>
    </source>
</evidence>
<dbReference type="UniPathway" id="UPA00557">
    <property type="reaction ID" value="UER00614"/>
</dbReference>
<feature type="transmembrane region" description="Helical" evidence="19">
    <location>
        <begin position="267"/>
        <end position="285"/>
    </location>
</feature>
<comment type="subcellular location">
    <subcellularLocation>
        <location evidence="2">Cell membrane</location>
        <topology evidence="2">Multi-pass membrane protein</topology>
    </subcellularLocation>
</comment>
<comment type="catalytic activity">
    <reaction evidence="1 18">
        <text>a 1,2-diacyl-sn-glycero-3-phosphate + CTP + H(+) = a CDP-1,2-diacyl-sn-glycerol + diphosphate</text>
        <dbReference type="Rhea" id="RHEA:16229"/>
        <dbReference type="ChEBI" id="CHEBI:15378"/>
        <dbReference type="ChEBI" id="CHEBI:33019"/>
        <dbReference type="ChEBI" id="CHEBI:37563"/>
        <dbReference type="ChEBI" id="CHEBI:58332"/>
        <dbReference type="ChEBI" id="CHEBI:58608"/>
        <dbReference type="EC" id="2.7.7.41"/>
    </reaction>
</comment>
<evidence type="ECO:0000256" key="10">
    <source>
        <dbReference type="ARBA" id="ARBA00022679"/>
    </source>
</evidence>
<protein>
    <recommendedName>
        <fullName evidence="7 18">Phosphatidate cytidylyltransferase</fullName>
        <ecNumber evidence="6 18">2.7.7.41</ecNumber>
    </recommendedName>
</protein>
<feature type="transmembrane region" description="Helical" evidence="19">
    <location>
        <begin position="20"/>
        <end position="50"/>
    </location>
</feature>
<evidence type="ECO:0000256" key="19">
    <source>
        <dbReference type="SAM" id="Phobius"/>
    </source>
</evidence>
<proteinExistence type="inferred from homology"/>
<dbReference type="OrthoDB" id="9799199at2"/>
<dbReference type="GO" id="GO:0005886">
    <property type="term" value="C:plasma membrane"/>
    <property type="evidence" value="ECO:0007669"/>
    <property type="project" value="UniProtKB-SubCell"/>
</dbReference>
<evidence type="ECO:0000256" key="17">
    <source>
        <dbReference type="ARBA" id="ARBA00023264"/>
    </source>
</evidence>
<keyword evidence="16" id="KW-0594">Phospholipid biosynthesis</keyword>
<dbReference type="RefSeq" id="WP_135402903.1">
    <property type="nucleotide sequence ID" value="NZ_SRME01000003.1"/>
</dbReference>
<evidence type="ECO:0000256" key="1">
    <source>
        <dbReference type="ARBA" id="ARBA00001698"/>
    </source>
</evidence>
<dbReference type="GO" id="GO:0004605">
    <property type="term" value="F:phosphatidate cytidylyltransferase activity"/>
    <property type="evidence" value="ECO:0007669"/>
    <property type="project" value="UniProtKB-EC"/>
</dbReference>
<evidence type="ECO:0000256" key="4">
    <source>
        <dbReference type="ARBA" id="ARBA00005189"/>
    </source>
</evidence>
<feature type="transmembrane region" description="Helical" evidence="19">
    <location>
        <begin position="122"/>
        <end position="143"/>
    </location>
</feature>
<evidence type="ECO:0000256" key="14">
    <source>
        <dbReference type="ARBA" id="ARBA00023098"/>
    </source>
</evidence>
<keyword evidence="15 19" id="KW-0472">Membrane</keyword>
<keyword evidence="8" id="KW-1003">Cell membrane</keyword>
<evidence type="ECO:0000256" key="9">
    <source>
        <dbReference type="ARBA" id="ARBA00022516"/>
    </source>
</evidence>
<comment type="similarity">
    <text evidence="5 18">Belongs to the CDS family.</text>
</comment>
<keyword evidence="14" id="KW-0443">Lipid metabolism</keyword>
<dbReference type="Proteomes" id="UP000297288">
    <property type="component" value="Unassembled WGS sequence"/>
</dbReference>
<comment type="pathway">
    <text evidence="4">Lipid metabolism.</text>
</comment>
<evidence type="ECO:0000256" key="18">
    <source>
        <dbReference type="RuleBase" id="RU003938"/>
    </source>
</evidence>
<keyword evidence="17" id="KW-1208">Phospholipid metabolism</keyword>
<evidence type="ECO:0000256" key="8">
    <source>
        <dbReference type="ARBA" id="ARBA00022475"/>
    </source>
</evidence>
<comment type="pathway">
    <text evidence="3 18">Phospholipid metabolism; CDP-diacylglycerol biosynthesis; CDP-diacylglycerol from sn-glycerol 3-phosphate: step 3/3.</text>
</comment>
<feature type="transmembrane region" description="Helical" evidence="19">
    <location>
        <begin position="62"/>
        <end position="82"/>
    </location>
</feature>
<dbReference type="Pfam" id="PF01148">
    <property type="entry name" value="CTP_transf_1"/>
    <property type="match status" value="1"/>
</dbReference>
<comment type="caution">
    <text evidence="20">The sequence shown here is derived from an EMBL/GenBank/DDBJ whole genome shotgun (WGS) entry which is preliminary data.</text>
</comment>
<evidence type="ECO:0000256" key="7">
    <source>
        <dbReference type="ARBA" id="ARBA00019373"/>
    </source>
</evidence>
<name>A0A4Z0W0E3_9BACT</name>
<keyword evidence="13 19" id="KW-1133">Transmembrane helix</keyword>
<keyword evidence="9" id="KW-0444">Lipid biosynthesis</keyword>